<feature type="transmembrane region" description="Helical" evidence="1">
    <location>
        <begin position="449"/>
        <end position="472"/>
    </location>
</feature>
<dbReference type="OrthoDB" id="10246186at2759"/>
<keyword evidence="1" id="KW-1133">Transmembrane helix</keyword>
<evidence type="ECO:0000256" key="1">
    <source>
        <dbReference type="SAM" id="Phobius"/>
    </source>
</evidence>
<gene>
    <name evidence="2" type="ORF">BpHYR1_028980</name>
</gene>
<keyword evidence="1" id="KW-0812">Transmembrane</keyword>
<proteinExistence type="predicted"/>
<feature type="transmembrane region" description="Helical" evidence="1">
    <location>
        <begin position="242"/>
        <end position="261"/>
    </location>
</feature>
<feature type="transmembrane region" description="Helical" evidence="1">
    <location>
        <begin position="389"/>
        <end position="415"/>
    </location>
</feature>
<dbReference type="Proteomes" id="UP000276133">
    <property type="component" value="Unassembled WGS sequence"/>
</dbReference>
<accession>A0A3M7RNS3</accession>
<dbReference type="Gene3D" id="1.20.1070.10">
    <property type="entry name" value="Rhodopsin 7-helix transmembrane proteins"/>
    <property type="match status" value="1"/>
</dbReference>
<comment type="caution">
    <text evidence="2">The sequence shown here is derived from an EMBL/GenBank/DDBJ whole genome shotgun (WGS) entry which is preliminary data.</text>
</comment>
<evidence type="ECO:0000313" key="2">
    <source>
        <dbReference type="EMBL" id="RNA25007.1"/>
    </source>
</evidence>
<reference evidence="2 3" key="1">
    <citation type="journal article" date="2018" name="Sci. Rep.">
        <title>Genomic signatures of local adaptation to the degree of environmental predictability in rotifers.</title>
        <authorList>
            <person name="Franch-Gras L."/>
            <person name="Hahn C."/>
            <person name="Garcia-Roger E.M."/>
            <person name="Carmona M.J."/>
            <person name="Serra M."/>
            <person name="Gomez A."/>
        </authorList>
    </citation>
    <scope>NUCLEOTIDE SEQUENCE [LARGE SCALE GENOMIC DNA]</scope>
    <source>
        <strain evidence="2">HYR1</strain>
    </source>
</reference>
<dbReference type="AlphaFoldDB" id="A0A3M7RNS3"/>
<feature type="transmembrane region" description="Helical" evidence="1">
    <location>
        <begin position="328"/>
        <end position="349"/>
    </location>
</feature>
<keyword evidence="3" id="KW-1185">Reference proteome</keyword>
<protein>
    <submittedName>
        <fullName evidence="2">Uncharacterized protein</fullName>
    </submittedName>
</protein>
<feature type="transmembrane region" description="Helical" evidence="1">
    <location>
        <begin position="492"/>
        <end position="509"/>
    </location>
</feature>
<name>A0A3M7RNS3_BRAPC</name>
<organism evidence="2 3">
    <name type="scientific">Brachionus plicatilis</name>
    <name type="common">Marine rotifer</name>
    <name type="synonym">Brachionus muelleri</name>
    <dbReference type="NCBI Taxonomy" id="10195"/>
    <lineage>
        <taxon>Eukaryota</taxon>
        <taxon>Metazoa</taxon>
        <taxon>Spiralia</taxon>
        <taxon>Gnathifera</taxon>
        <taxon>Rotifera</taxon>
        <taxon>Eurotatoria</taxon>
        <taxon>Monogononta</taxon>
        <taxon>Pseudotrocha</taxon>
        <taxon>Ploima</taxon>
        <taxon>Brachionidae</taxon>
        <taxon>Brachionus</taxon>
    </lineage>
</organism>
<keyword evidence="1" id="KW-0472">Membrane</keyword>
<dbReference type="EMBL" id="REGN01002994">
    <property type="protein sequence ID" value="RNA25007.1"/>
    <property type="molecule type" value="Genomic_DNA"/>
</dbReference>
<sequence length="587" mass="68267">MDCLNISGFYVTHLSFIPKKMILLQNSICDISNFMIPGQTQISLSFLHIKGLDVDFNFFQIEFLNDNSIEFLFSKLVLYQNSSQVKSCSNFLSSSPFRGIKILWFRPTVEYFPNTCPLIFNEKNLVNKNLFKNTKNIRIEGILDKIEKNSFTQLHNLESLEIFIYFLKTWNELIFNLVRKDLTMKTFVDSKNVEIYLRKIDCSCTVLWLISFNMAAQCDKFKYESDIQMEKSITDFVYTTEFITLCIFGLITNGLSMLALIKNNKQNKLTKKSSVYLYMVEFVGNSIKTASNILNVLIAKNRFDLLRGEQNLPKSTDKLKNFFQSIEIFLVVILVNVESILTIEINNLIESFELDYADFPIKNTFKNIFKNSFNIPVIGSLIDGGHREILYFCLFIFNDFLLYILIVVFDCLLLSKLKQAISHKKKICHGLKKKISEKENFENRITYSVLFNCSILMVLRSFEFGVSLYILLTDEACDNKLKICSNISQLGNSFYLISCSLNLIFSLILKPDYTKLLLPKFNLKTICEKIQKFVQETFIMGAYSENSATRLFYLSTSVKIQFFKTNNFNEISYFLKSIVYMQVSIEY</sequence>
<evidence type="ECO:0000313" key="3">
    <source>
        <dbReference type="Proteomes" id="UP000276133"/>
    </source>
</evidence>